<dbReference type="PANTHER" id="PTHR31781:SF1">
    <property type="entry name" value="PROTEIN UNC-80 HOMOLOG"/>
    <property type="match status" value="1"/>
</dbReference>
<dbReference type="Pfam" id="PF20262">
    <property type="entry name" value="UNC80_C"/>
    <property type="match status" value="1"/>
</dbReference>
<evidence type="ECO:0000256" key="1">
    <source>
        <dbReference type="SAM" id="MobiDB-lite"/>
    </source>
</evidence>
<dbReference type="OrthoDB" id="5584001at2759"/>
<dbReference type="InterPro" id="IPR045852">
    <property type="entry name" value="UNC80_central"/>
</dbReference>
<dbReference type="InParanoid" id="A0A0H2S587"/>
<evidence type="ECO:0000313" key="5">
    <source>
        <dbReference type="Proteomes" id="UP000053477"/>
    </source>
</evidence>
<dbReference type="Proteomes" id="UP000053477">
    <property type="component" value="Unassembled WGS sequence"/>
</dbReference>
<dbReference type="GO" id="GO:0055080">
    <property type="term" value="P:monoatomic cation homeostasis"/>
    <property type="evidence" value="ECO:0007669"/>
    <property type="project" value="TreeGrafter"/>
</dbReference>
<name>A0A0H2S587_9AGAM</name>
<dbReference type="EMBL" id="KQ085887">
    <property type="protein sequence ID" value="KLO19382.1"/>
    <property type="molecule type" value="Genomic_DNA"/>
</dbReference>
<protein>
    <submittedName>
        <fullName evidence="4">Uncharacterized protein</fullName>
    </submittedName>
</protein>
<feature type="domain" description="Protein UNC80 central region" evidence="2">
    <location>
        <begin position="949"/>
        <end position="1060"/>
    </location>
</feature>
<organism evidence="4 5">
    <name type="scientific">Schizopora paradoxa</name>
    <dbReference type="NCBI Taxonomy" id="27342"/>
    <lineage>
        <taxon>Eukaryota</taxon>
        <taxon>Fungi</taxon>
        <taxon>Dikarya</taxon>
        <taxon>Basidiomycota</taxon>
        <taxon>Agaricomycotina</taxon>
        <taxon>Agaricomycetes</taxon>
        <taxon>Hymenochaetales</taxon>
        <taxon>Schizoporaceae</taxon>
        <taxon>Schizopora</taxon>
    </lineage>
</organism>
<feature type="region of interest" description="Disordered" evidence="1">
    <location>
        <begin position="2063"/>
        <end position="2126"/>
    </location>
</feature>
<evidence type="ECO:0000259" key="3">
    <source>
        <dbReference type="Pfam" id="PF20262"/>
    </source>
</evidence>
<feature type="region of interest" description="Disordered" evidence="1">
    <location>
        <begin position="1969"/>
        <end position="2006"/>
    </location>
</feature>
<dbReference type="GO" id="GO:0034703">
    <property type="term" value="C:cation channel complex"/>
    <property type="evidence" value="ECO:0007669"/>
    <property type="project" value="TreeGrafter"/>
</dbReference>
<feature type="region of interest" description="Disordered" evidence="1">
    <location>
        <begin position="1"/>
        <end position="109"/>
    </location>
</feature>
<feature type="region of interest" description="Disordered" evidence="1">
    <location>
        <begin position="2430"/>
        <end position="2452"/>
    </location>
</feature>
<feature type="region of interest" description="Disordered" evidence="1">
    <location>
        <begin position="2276"/>
        <end position="2302"/>
    </location>
</feature>
<feature type="region of interest" description="Disordered" evidence="1">
    <location>
        <begin position="1131"/>
        <end position="1175"/>
    </location>
</feature>
<feature type="compositionally biased region" description="Low complexity" evidence="1">
    <location>
        <begin position="90"/>
        <end position="104"/>
    </location>
</feature>
<evidence type="ECO:0000259" key="2">
    <source>
        <dbReference type="Pfam" id="PF19424"/>
    </source>
</evidence>
<feature type="compositionally biased region" description="Pro residues" evidence="1">
    <location>
        <begin position="2109"/>
        <end position="2118"/>
    </location>
</feature>
<sequence length="2467" mass="270280">MSSKQTRAPAKKPSGGRPIAQRLFSKDSSTYSSSSGDDIGSTTRLPLAALKEGSESERATPWMTDEVVSSPASSTGELAEQFFIDPPPSTSNTQASSSSSIHAPVPRRGRRTKLSFDLDTPASPPPVSPSKLRWEHLRQHVMPSVSSVSSKISSNSNSAVALGLPTVTSPTPSFSSFSQINVPLGAPTPKPSRFPRFGFRQVVTEARVVADGLTHRFSEEIHRACWAVRFDEAGKLKSTTKFEREASQGSAFSSALSLPMKSSASLPLSNASSATLVSSAAMKRPPSVATLAQSSSGRSASLANLQAVVVRYASVAKQKETTYLYLPHEREVLSAILIVFLSQSTGRIADDERRLSMEIFETIIRTWRTPLPDGEIDRCLWCCKAATMPASPLRSRVLLNLTFLLSREPLLTTPVSFRTVIPSLALLIPSFTQAADSESDLHTVKHLLSEIVAGKFGRLDLADLEQKYNAIALNSDSEDDLRRGICLDALLRCLEVGSPTQQHLLHRSIEDYWEEPDTSLPYTPLRTKIHVGKINTFLRAAARLLHQLSDLDAPSEFSAASASILRMLSFRILPELDSMGDEVRESRRLAVKVAMALACVDSVERFQAAEFIIGWLENSFWRQCVEDEMKELATAAEWLTVIRIADATLDVLPAEEKKLLSGLMIPQFQERLVSEPPPHPCEALSELFRAFAHVNPQVFYKPLFTCAASSKEVTIAHHLTILIATGSYLPELWTTEAEMIAVAIMSDVSSARKGKQKEADSPSWGQARPGQCIILLEVIGALKAARKAHKDTSTVSSLRSHMKVVKFATSLEARLTVWLGAREQTSLLPLSHRCLISTLLLEIRLITRSLKSAQWLRSLVSWTVQFHGSQEAALENEGEVCETRDVIHIVWDSAKEGLRPHNHRRSTVVLSPRLDAVQTNDHRDPYDASFDDRFALLGALEGPPIRPLLELLVAMSGGLSKENYVELGPGLWGDCLESDDSKTAIYASFLNMQCAEKAGFEYLQMIADDFKSDDSTTRRRAVIRMGALSSWRFQLLSLTYITDKTHRRPFKLARPPIAFVATDVGSANYVHVQGVDDGRQRSGPALPPDLRRRLSEIGWTNDDEPMDQLLEWLRTPMSLLASTQLDLMSKHSDAEAVSPELGRSGSPSPASSPGKSPKGGANLLRRNSSSGGHQNIKRRPVFVQTLLSVFAQLTSLSLGSDFAAASLARDLMLDFMRDDPTVLCRAIMESVSEGSVNLDEAVHALRSFLQISKVLPPRLTHHVFGHLAGFLKYLAREADTPDSFHQLAHTIPIFARYAPQVSGLSVQAVRRAKIEVFLFPSGQLWFPDSAPQTSMFPKGPEQNTNPFEEAPSSLIYMLMIRTSQNMLFVELLKRSPQDVHFLRKSWTRLVLPNMELLEENESLGPIVISRERRRTSSSLRIGELAAVSLSFARSHLSLVAQTLRCLTRHLNDRSELEVILDGVNRILLRHSDDVGIVGQALIVYMIASTRFRRLMAANGGFSLFFSVLVKVYCDSEGNFGVREAIEYSVHKFFAVHEEAFVYQALDTVSILVCHTSEDYKWLAECVYNLLSSLKSGPPAADSAGIRDVNKPQEEETALAITADERPQFFLATLTAEGKAGSVHVESSLSAGIFDNKRFSPDNVVRLLLTVIGHDPSSQRAERFLRLFRHMAPNFYNASSSARTVLRDGMAAVGAMLFTKLSGKTKNTDGSNIKGEAVVEKQHGSATQGQLKSQLNSQAIAGDPQAMRAEYISALASYVKTGGQIRVEAFRVAVGIAIVLLKDSTSSKSPGDCVSNFMTMIGEGLCAREDLKLTTSLLKELVPIINLHGSSLDFTGFLKALTTMSSNPVFANDEMFSTVVVHQICPSIFDLCEAVAEDNLIETLPYHSAFISFLSHAVGLLGSDIMSEVEKHEITIGMLTGIVLPLALTLRTTSDLTIETQWTDSRRQDAHARAWIRLASLATRAFHSLNSSGIPKHKSTSPSDGLSPPGTGEKSGKKAKGSREDGERASVRCTVSLVILKLIIVRGEDDMTAVMPGVWMRLGAMLRPLLDEGSATFAFRRLLASPNASPSPSPMADRFPDRFMTDRPTHRRTSSEDKHNSHFMLRPDRPPSSIPPSPTSPSVVRHSSERIATSDPRVVDYLLWSFLEFVCRSRSPLTLQLRTLMHEKLVPLHDSLLSLNAGTERASASRARRSQRPVSTIFSKPRMSMAAGFRSTGPSPEASPRLGPSESFTLKKSIPPPLSLDVSAFTGTPLSSPGHTPSNSLKKRIVHLGPQIRSHSPTFISPSSTSESVSVKRSASSGNSPFDVRKTISMARVRSRALKQRTYERVRIVQACSGYHTLLALPIQTISTRSNSLDAPGSTDHTFERFSHLGGMPSVASPRASAEFSIESEPDVAAWTKGQAIELLVNEVTEFVEAWESGLIHVPAGSDQLSQADEVPPTASVEGGPSITPYGSVSGNGLVGLGLE</sequence>
<accession>A0A0H2S587</accession>
<feature type="compositionally biased region" description="Low complexity" evidence="1">
    <location>
        <begin position="2277"/>
        <end position="2302"/>
    </location>
</feature>
<dbReference type="Pfam" id="PF19424">
    <property type="entry name" value="UNC80"/>
    <property type="match status" value="1"/>
</dbReference>
<reference evidence="4 5" key="1">
    <citation type="submission" date="2015-04" db="EMBL/GenBank/DDBJ databases">
        <title>Complete genome sequence of Schizopora paradoxa KUC8140, a cosmopolitan wood degrader in East Asia.</title>
        <authorList>
            <consortium name="DOE Joint Genome Institute"/>
            <person name="Min B."/>
            <person name="Park H."/>
            <person name="Jang Y."/>
            <person name="Kim J.-J."/>
            <person name="Kim K.H."/>
            <person name="Pangilinan J."/>
            <person name="Lipzen A."/>
            <person name="Riley R."/>
            <person name="Grigoriev I.V."/>
            <person name="Spatafora J.W."/>
            <person name="Choi I.-G."/>
        </authorList>
    </citation>
    <scope>NUCLEOTIDE SEQUENCE [LARGE SCALE GENOMIC DNA]</scope>
    <source>
        <strain evidence="4 5">KUC8140</strain>
    </source>
</reference>
<dbReference type="PANTHER" id="PTHR31781">
    <property type="entry name" value="UNC80"/>
    <property type="match status" value="1"/>
</dbReference>
<gene>
    <name evidence="4" type="ORF">SCHPADRAFT_818248</name>
</gene>
<proteinExistence type="predicted"/>
<dbReference type="STRING" id="27342.A0A0H2S587"/>
<feature type="compositionally biased region" description="Low complexity" evidence="1">
    <location>
        <begin position="1144"/>
        <end position="1161"/>
    </location>
</feature>
<feature type="domain" description="Protein UNC80 C-terminal" evidence="3">
    <location>
        <begin position="1436"/>
        <end position="1575"/>
    </location>
</feature>
<dbReference type="InterPro" id="IPR046460">
    <property type="entry name" value="UNC80_C"/>
</dbReference>
<dbReference type="GO" id="GO:0005261">
    <property type="term" value="F:monoatomic cation channel activity"/>
    <property type="evidence" value="ECO:0007669"/>
    <property type="project" value="TreeGrafter"/>
</dbReference>
<feature type="region of interest" description="Disordered" evidence="1">
    <location>
        <begin position="2209"/>
        <end position="2231"/>
    </location>
</feature>
<feature type="compositionally biased region" description="Low complexity" evidence="1">
    <location>
        <begin position="26"/>
        <end position="43"/>
    </location>
</feature>
<feature type="compositionally biased region" description="Basic and acidic residues" evidence="1">
    <location>
        <begin position="2077"/>
        <end position="2108"/>
    </location>
</feature>
<keyword evidence="5" id="KW-1185">Reference proteome</keyword>
<evidence type="ECO:0000313" key="4">
    <source>
        <dbReference type="EMBL" id="KLO19382.1"/>
    </source>
</evidence>